<keyword evidence="1" id="KW-0732">Signal</keyword>
<dbReference type="OrthoDB" id="5059029at2759"/>
<dbReference type="AlphaFoldDB" id="A0A2I1CFK2"/>
<feature type="signal peptide" evidence="1">
    <location>
        <begin position="1"/>
        <end position="22"/>
    </location>
</feature>
<feature type="domain" description="Secreted protein CSS2 C-terminal" evidence="2">
    <location>
        <begin position="51"/>
        <end position="158"/>
    </location>
</feature>
<dbReference type="VEuPathDB" id="FungiDB:P174DRAFT_438187"/>
<dbReference type="GeneID" id="36533804"/>
<evidence type="ECO:0000313" key="3">
    <source>
        <dbReference type="EMBL" id="PKX96402.1"/>
    </source>
</evidence>
<accession>A0A2I1CFK2</accession>
<name>A0A2I1CFK2_ASPN1</name>
<proteinExistence type="predicted"/>
<feature type="chain" id="PRO_5014173696" description="Secreted protein CSS2 C-terminal domain-containing protein" evidence="1">
    <location>
        <begin position="23"/>
        <end position="176"/>
    </location>
</feature>
<dbReference type="InterPro" id="IPR046624">
    <property type="entry name" value="CSS2_C"/>
</dbReference>
<dbReference type="RefSeq" id="XP_024684997.1">
    <property type="nucleotide sequence ID" value="XM_024826479.1"/>
</dbReference>
<evidence type="ECO:0000259" key="2">
    <source>
        <dbReference type="Pfam" id="PF20521"/>
    </source>
</evidence>
<evidence type="ECO:0000313" key="4">
    <source>
        <dbReference type="Proteomes" id="UP000234474"/>
    </source>
</evidence>
<reference evidence="4" key="1">
    <citation type="journal article" date="2018" name="Proc. Natl. Acad. Sci. U.S.A.">
        <title>Linking secondary metabolites to gene clusters through genome sequencing of six diverse Aspergillus species.</title>
        <authorList>
            <person name="Kaerboelling I."/>
            <person name="Vesth T.C."/>
            <person name="Frisvad J.C."/>
            <person name="Nybo J.L."/>
            <person name="Theobald S."/>
            <person name="Kuo A."/>
            <person name="Bowyer P."/>
            <person name="Matsuda Y."/>
            <person name="Mondo S."/>
            <person name="Lyhne E.K."/>
            <person name="Kogle M.E."/>
            <person name="Clum A."/>
            <person name="Lipzen A."/>
            <person name="Salamov A."/>
            <person name="Ngan C.Y."/>
            <person name="Daum C."/>
            <person name="Chiniquy J."/>
            <person name="Barry K."/>
            <person name="LaButti K."/>
            <person name="Haridas S."/>
            <person name="Simmons B.A."/>
            <person name="Magnuson J.K."/>
            <person name="Mortensen U.H."/>
            <person name="Larsen T.O."/>
            <person name="Grigoriev I.V."/>
            <person name="Baker S.E."/>
            <person name="Andersen M.R."/>
        </authorList>
    </citation>
    <scope>NUCLEOTIDE SEQUENCE [LARGE SCALE GENOMIC DNA]</scope>
    <source>
        <strain evidence="4">IBT 16806</strain>
    </source>
</reference>
<dbReference type="EMBL" id="MSZS01000002">
    <property type="protein sequence ID" value="PKX96402.1"/>
    <property type="molecule type" value="Genomic_DNA"/>
</dbReference>
<evidence type="ECO:0000256" key="1">
    <source>
        <dbReference type="SAM" id="SignalP"/>
    </source>
</evidence>
<keyword evidence="4" id="KW-1185">Reference proteome</keyword>
<organism evidence="3 4">
    <name type="scientific">Aspergillus novofumigatus (strain IBT 16806)</name>
    <dbReference type="NCBI Taxonomy" id="1392255"/>
    <lineage>
        <taxon>Eukaryota</taxon>
        <taxon>Fungi</taxon>
        <taxon>Dikarya</taxon>
        <taxon>Ascomycota</taxon>
        <taxon>Pezizomycotina</taxon>
        <taxon>Eurotiomycetes</taxon>
        <taxon>Eurotiomycetidae</taxon>
        <taxon>Eurotiales</taxon>
        <taxon>Aspergillaceae</taxon>
        <taxon>Aspergillus</taxon>
        <taxon>Aspergillus subgen. Fumigati</taxon>
    </lineage>
</organism>
<comment type="caution">
    <text evidence="3">The sequence shown here is derived from an EMBL/GenBank/DDBJ whole genome shotgun (WGS) entry which is preliminary data.</text>
</comment>
<dbReference type="Pfam" id="PF20521">
    <property type="entry name" value="DUF6736"/>
    <property type="match status" value="1"/>
</dbReference>
<protein>
    <recommendedName>
        <fullName evidence="2">Secreted protein CSS2 C-terminal domain-containing protein</fullName>
    </recommendedName>
</protein>
<dbReference type="OMA" id="AMSCITS"/>
<sequence>MLLTKNVLVAVTCIATLSLASSSSSSTNGELKAGNIVQTTTWDTTTIAAGTYKTVTKFVSKFARNMALSIGGWNKGDCHTIQGTFEDVKWTYYPSRPNCGTSGQYDDVIVIRAIKDYLHNNHGHNNTCATQCLRMDEGGSWDGWLKLGSTNAFDEQAYCGPTLTFDSCFSGCEQDL</sequence>
<gene>
    <name evidence="3" type="ORF">P174DRAFT_438187</name>
</gene>
<dbReference type="Proteomes" id="UP000234474">
    <property type="component" value="Unassembled WGS sequence"/>
</dbReference>